<proteinExistence type="predicted"/>
<feature type="transmembrane region" description="Helical" evidence="1">
    <location>
        <begin position="119"/>
        <end position="142"/>
    </location>
</feature>
<gene>
    <name evidence="2" type="ORF">PAC_20090</name>
</gene>
<feature type="transmembrane region" description="Helical" evidence="1">
    <location>
        <begin position="52"/>
        <end position="71"/>
    </location>
</feature>
<protein>
    <recommendedName>
        <fullName evidence="4">MARVEL domain-containing protein</fullName>
    </recommendedName>
</protein>
<evidence type="ECO:0000313" key="2">
    <source>
        <dbReference type="EMBL" id="CZR70189.1"/>
    </source>
</evidence>
<organism evidence="2 3">
    <name type="scientific">Phialocephala subalpina</name>
    <dbReference type="NCBI Taxonomy" id="576137"/>
    <lineage>
        <taxon>Eukaryota</taxon>
        <taxon>Fungi</taxon>
        <taxon>Dikarya</taxon>
        <taxon>Ascomycota</taxon>
        <taxon>Pezizomycotina</taxon>
        <taxon>Leotiomycetes</taxon>
        <taxon>Helotiales</taxon>
        <taxon>Mollisiaceae</taxon>
        <taxon>Phialocephala</taxon>
        <taxon>Phialocephala fortinii species complex</taxon>
    </lineage>
</organism>
<feature type="transmembrane region" description="Helical" evidence="1">
    <location>
        <begin position="77"/>
        <end position="98"/>
    </location>
</feature>
<sequence>MGIFHGIEMGIGYIAHSIFRFIQLVLALTVCGLYGVDLHKANKEHKYSDGKWVYAEVTASLSAFLALLYLIPFVSRVPFAFVADTILFILWIALFGLFGNMYIKEHAEGDSGVQRMKNAVWVDLVNALLWLISAVGMVIYFFKHRNNKTRWTGRATV</sequence>
<keyword evidence="3" id="KW-1185">Reference proteome</keyword>
<keyword evidence="1" id="KW-0472">Membrane</keyword>
<reference evidence="2 3" key="1">
    <citation type="submission" date="2016-03" db="EMBL/GenBank/DDBJ databases">
        <authorList>
            <person name="Ploux O."/>
        </authorList>
    </citation>
    <scope>NUCLEOTIDE SEQUENCE [LARGE SCALE GENOMIC DNA]</scope>
    <source>
        <strain evidence="2 3">UAMH 11012</strain>
    </source>
</reference>
<dbReference type="EMBL" id="FJOG01000106">
    <property type="protein sequence ID" value="CZR70189.1"/>
    <property type="molecule type" value="Genomic_DNA"/>
</dbReference>
<keyword evidence="1" id="KW-1133">Transmembrane helix</keyword>
<name>A0A1L7XYT7_9HELO</name>
<evidence type="ECO:0000256" key="1">
    <source>
        <dbReference type="SAM" id="Phobius"/>
    </source>
</evidence>
<keyword evidence="1" id="KW-0812">Transmembrane</keyword>
<evidence type="ECO:0000313" key="3">
    <source>
        <dbReference type="Proteomes" id="UP000184330"/>
    </source>
</evidence>
<dbReference type="PANTHER" id="PTHR42083">
    <property type="entry name" value="MARVEL DOMAIN-CONTAINING PROTEIN"/>
    <property type="match status" value="1"/>
</dbReference>
<dbReference type="PANTHER" id="PTHR42083:SF1">
    <property type="entry name" value="MARVEL DOMAIN-CONTAINING PROTEIN"/>
    <property type="match status" value="1"/>
</dbReference>
<dbReference type="Proteomes" id="UP000184330">
    <property type="component" value="Unassembled WGS sequence"/>
</dbReference>
<dbReference type="AlphaFoldDB" id="A0A1L7XYT7"/>
<evidence type="ECO:0008006" key="4">
    <source>
        <dbReference type="Google" id="ProtNLM"/>
    </source>
</evidence>
<feature type="transmembrane region" description="Helical" evidence="1">
    <location>
        <begin position="18"/>
        <end position="36"/>
    </location>
</feature>
<dbReference type="OrthoDB" id="5363290at2759"/>
<accession>A0A1L7XYT7</accession>